<keyword evidence="1" id="KW-0812">Transmembrane</keyword>
<comment type="caution">
    <text evidence="2">The sequence shown here is derived from an EMBL/GenBank/DDBJ whole genome shotgun (WGS) entry which is preliminary data.</text>
</comment>
<dbReference type="EMBL" id="JAERTY010000008">
    <property type="protein sequence ID" value="MBL1410060.1"/>
    <property type="molecule type" value="Genomic_DNA"/>
</dbReference>
<reference evidence="2 3" key="1">
    <citation type="submission" date="2021-01" db="EMBL/GenBank/DDBJ databases">
        <title>C459-1 draft genome sequence.</title>
        <authorList>
            <person name="Zhang X.-F."/>
        </authorList>
    </citation>
    <scope>NUCLEOTIDE SEQUENCE [LARGE SCALE GENOMIC DNA]</scope>
    <source>
        <strain evidence="3">C459-1</strain>
    </source>
</reference>
<feature type="transmembrane region" description="Helical" evidence="1">
    <location>
        <begin position="34"/>
        <end position="57"/>
    </location>
</feature>
<evidence type="ECO:0000256" key="1">
    <source>
        <dbReference type="SAM" id="Phobius"/>
    </source>
</evidence>
<gene>
    <name evidence="2" type="ORF">JKG61_14995</name>
</gene>
<feature type="transmembrane region" description="Helical" evidence="1">
    <location>
        <begin position="12"/>
        <end position="28"/>
    </location>
</feature>
<proteinExistence type="predicted"/>
<sequence length="77" mass="8719">MKNYLRNWNIMRVLRLALGIFVIVQGVMDQQWILAILGGMFALMPLMNVGCCGVSGCSTPIAKSNKKLEEVRYEEVR</sequence>
<protein>
    <recommendedName>
        <fullName evidence="4">DUF2892 domain-containing protein</fullName>
    </recommendedName>
</protein>
<keyword evidence="1" id="KW-0472">Membrane</keyword>
<keyword evidence="3" id="KW-1185">Reference proteome</keyword>
<name>A0ABS1R5S4_9SPHI</name>
<evidence type="ECO:0000313" key="2">
    <source>
        <dbReference type="EMBL" id="MBL1410060.1"/>
    </source>
</evidence>
<organism evidence="2 3">
    <name type="scientific">Sphingobacterium faecale</name>
    <dbReference type="NCBI Taxonomy" id="2803775"/>
    <lineage>
        <taxon>Bacteria</taxon>
        <taxon>Pseudomonadati</taxon>
        <taxon>Bacteroidota</taxon>
        <taxon>Sphingobacteriia</taxon>
        <taxon>Sphingobacteriales</taxon>
        <taxon>Sphingobacteriaceae</taxon>
        <taxon>Sphingobacterium</taxon>
    </lineage>
</organism>
<evidence type="ECO:0008006" key="4">
    <source>
        <dbReference type="Google" id="ProtNLM"/>
    </source>
</evidence>
<keyword evidence="1" id="KW-1133">Transmembrane helix</keyword>
<dbReference type="RefSeq" id="WP_202103768.1">
    <property type="nucleotide sequence ID" value="NZ_JAERTY010000008.1"/>
</dbReference>
<accession>A0ABS1R5S4</accession>
<evidence type="ECO:0000313" key="3">
    <source>
        <dbReference type="Proteomes" id="UP000625283"/>
    </source>
</evidence>
<dbReference type="Proteomes" id="UP000625283">
    <property type="component" value="Unassembled WGS sequence"/>
</dbReference>